<dbReference type="GeneID" id="61144948"/>
<dbReference type="Proteomes" id="UP000670463">
    <property type="component" value="Unassembled WGS sequence"/>
</dbReference>
<organism evidence="1 2">
    <name type="scientific">Leptospira interrogans serovar Icterohaemorrhagiae</name>
    <dbReference type="NCBI Taxonomy" id="90062"/>
    <lineage>
        <taxon>Bacteria</taxon>
        <taxon>Pseudomonadati</taxon>
        <taxon>Spirochaetota</taxon>
        <taxon>Spirochaetia</taxon>
        <taxon>Leptospirales</taxon>
        <taxon>Leptospiraceae</taxon>
        <taxon>Leptospira</taxon>
    </lineage>
</organism>
<gene>
    <name evidence="1" type="ORF">J6377_09925</name>
</gene>
<reference evidence="1" key="1">
    <citation type="submission" date="2021-03" db="EMBL/GenBank/DDBJ databases">
        <title>Comparative genomic analysis of European sttrains of Leptospira interrogans serovars Copenhageni and Icterohaemorrhagiae.</title>
        <authorList>
            <person name="Arent Z."/>
            <person name="Gurgul A."/>
            <person name="Jasielczuk I."/>
            <person name="Pardyak L."/>
        </authorList>
    </citation>
    <scope>NUCLEOTIDE SEQUENCE</scope>
    <source>
        <strain evidence="1">X240</strain>
    </source>
</reference>
<dbReference type="RefSeq" id="WP_016689569.1">
    <property type="nucleotide sequence ID" value="NZ_CP044014.1"/>
</dbReference>
<dbReference type="EMBL" id="JAGGCK010000014">
    <property type="protein sequence ID" value="MBO8016096.1"/>
    <property type="molecule type" value="Genomic_DNA"/>
</dbReference>
<evidence type="ECO:0000313" key="2">
    <source>
        <dbReference type="Proteomes" id="UP000670463"/>
    </source>
</evidence>
<dbReference type="AlphaFoldDB" id="A0AAW4K3B1"/>
<sequence length="45" mass="4718">MGRCLGFGTALSWELSKHLPELNVSSMVALQVGGNSANTSLWVGV</sequence>
<evidence type="ECO:0000313" key="1">
    <source>
        <dbReference type="EMBL" id="MBO8016096.1"/>
    </source>
</evidence>
<proteinExistence type="predicted"/>
<accession>A0AAW4K3B1</accession>
<name>A0AAW4K3B1_LEPIR</name>
<comment type="caution">
    <text evidence="1">The sequence shown here is derived from an EMBL/GenBank/DDBJ whole genome shotgun (WGS) entry which is preliminary data.</text>
</comment>
<protein>
    <submittedName>
        <fullName evidence="1">Uncharacterized protein</fullName>
    </submittedName>
</protein>